<name>A0A561WBU4_ACTTI</name>
<protein>
    <submittedName>
        <fullName evidence="1">Uncharacterized protein</fullName>
    </submittedName>
</protein>
<dbReference type="Proteomes" id="UP000320239">
    <property type="component" value="Unassembled WGS sequence"/>
</dbReference>
<proteinExistence type="predicted"/>
<gene>
    <name evidence="1" type="ORF">FHX34_103878</name>
</gene>
<dbReference type="AlphaFoldDB" id="A0A561WBU4"/>
<dbReference type="EMBL" id="VIWY01000003">
    <property type="protein sequence ID" value="TWG21340.1"/>
    <property type="molecule type" value="Genomic_DNA"/>
</dbReference>
<reference evidence="1 2" key="1">
    <citation type="submission" date="2019-06" db="EMBL/GenBank/DDBJ databases">
        <title>Sequencing the genomes of 1000 actinobacteria strains.</title>
        <authorList>
            <person name="Klenk H.-P."/>
        </authorList>
    </citation>
    <scope>NUCLEOTIDE SEQUENCE [LARGE SCALE GENOMIC DNA]</scope>
    <source>
        <strain evidence="1 2">DSM 43866</strain>
    </source>
</reference>
<evidence type="ECO:0000313" key="2">
    <source>
        <dbReference type="Proteomes" id="UP000320239"/>
    </source>
</evidence>
<dbReference type="OrthoDB" id="3399741at2"/>
<accession>A0A561WBU4</accession>
<dbReference type="RefSeq" id="WP_145830935.1">
    <property type="nucleotide sequence ID" value="NZ_BOMX01000150.1"/>
</dbReference>
<organism evidence="1 2">
    <name type="scientific">Actinoplanes teichomyceticus</name>
    <dbReference type="NCBI Taxonomy" id="1867"/>
    <lineage>
        <taxon>Bacteria</taxon>
        <taxon>Bacillati</taxon>
        <taxon>Actinomycetota</taxon>
        <taxon>Actinomycetes</taxon>
        <taxon>Micromonosporales</taxon>
        <taxon>Micromonosporaceae</taxon>
        <taxon>Actinoplanes</taxon>
    </lineage>
</organism>
<evidence type="ECO:0000313" key="1">
    <source>
        <dbReference type="EMBL" id="TWG21340.1"/>
    </source>
</evidence>
<sequence>MPEVTQNPDGTTTFSINSEELRVWRDRLVDRAPELKRVLTVAASPQARATLAFLKSALA</sequence>
<comment type="caution">
    <text evidence="1">The sequence shown here is derived from an EMBL/GenBank/DDBJ whole genome shotgun (WGS) entry which is preliminary data.</text>
</comment>
<keyword evidence="2" id="KW-1185">Reference proteome</keyword>